<evidence type="ECO:0000313" key="3">
    <source>
        <dbReference type="Proteomes" id="UP000669060"/>
    </source>
</evidence>
<dbReference type="InterPro" id="IPR036812">
    <property type="entry name" value="NAD(P)_OxRdtase_dom_sf"/>
</dbReference>
<feature type="domain" description="NADP-dependent oxidoreductase" evidence="1">
    <location>
        <begin position="15"/>
        <end position="261"/>
    </location>
</feature>
<protein>
    <submittedName>
        <fullName evidence="2">Aldo/keto reductase</fullName>
    </submittedName>
</protein>
<sequence>MNEVVFADGARVPAIGQGTWRMGEDSLARKREVAALREGIERGLTLIDTAEMYGEGGAEDVVGDAIDGLRDNVFLVSKVYPHNASRLGIPAACERSLRRLGTDYLDLYLLHWRGQYPLEETVDAFERLREEGKIRRWGVSNFDLDDMSELNQSACATNQVQYSLEERGVEWDMLPWCQQQRMPLMAYCPIGQGGALLRNRVLREVAERHGATPARVALAWLIRQPGVIAIPKAVDGLHIRDNAAALELRLDADDLARLDQAFPPPSRKRHLAVV</sequence>
<dbReference type="Pfam" id="PF00248">
    <property type="entry name" value="Aldo_ket_red"/>
    <property type="match status" value="1"/>
</dbReference>
<dbReference type="InterPro" id="IPR023210">
    <property type="entry name" value="NADP_OxRdtase_dom"/>
</dbReference>
<proteinExistence type="predicted"/>
<dbReference type="Proteomes" id="UP000669060">
    <property type="component" value="Unassembled WGS sequence"/>
</dbReference>
<name>A0ABS3TS65_9PSED</name>
<comment type="caution">
    <text evidence="2">The sequence shown here is derived from an EMBL/GenBank/DDBJ whole genome shotgun (WGS) entry which is preliminary data.</text>
</comment>
<dbReference type="RefSeq" id="WP_208314617.1">
    <property type="nucleotide sequence ID" value="NZ_JAELYA010000005.1"/>
</dbReference>
<dbReference type="CDD" id="cd19138">
    <property type="entry name" value="AKR_YeaE"/>
    <property type="match status" value="1"/>
</dbReference>
<dbReference type="PIRSF" id="PIRSF000097">
    <property type="entry name" value="AKR"/>
    <property type="match status" value="1"/>
</dbReference>
<keyword evidence="3" id="KW-1185">Reference proteome</keyword>
<dbReference type="PANTHER" id="PTHR43638:SF3">
    <property type="entry name" value="ALDEHYDE REDUCTASE"/>
    <property type="match status" value="1"/>
</dbReference>
<gene>
    <name evidence="2" type="ORF">JFY56_14895</name>
</gene>
<dbReference type="PRINTS" id="PR00069">
    <property type="entry name" value="ALDKETRDTASE"/>
</dbReference>
<evidence type="ECO:0000259" key="1">
    <source>
        <dbReference type="Pfam" id="PF00248"/>
    </source>
</evidence>
<dbReference type="EMBL" id="JAELYA010000005">
    <property type="protein sequence ID" value="MBO3276516.1"/>
    <property type="molecule type" value="Genomic_DNA"/>
</dbReference>
<dbReference type="SUPFAM" id="SSF51430">
    <property type="entry name" value="NAD(P)-linked oxidoreductase"/>
    <property type="match status" value="1"/>
</dbReference>
<dbReference type="Gene3D" id="3.20.20.100">
    <property type="entry name" value="NADP-dependent oxidoreductase domain"/>
    <property type="match status" value="1"/>
</dbReference>
<dbReference type="InterPro" id="IPR020471">
    <property type="entry name" value="AKR"/>
</dbReference>
<accession>A0ABS3TS65</accession>
<evidence type="ECO:0000313" key="2">
    <source>
        <dbReference type="EMBL" id="MBO3276516.1"/>
    </source>
</evidence>
<reference evidence="2 3" key="1">
    <citation type="submission" date="2020-12" db="EMBL/GenBank/DDBJ databases">
        <title>Pseudomonas schmalbachii sp. nov. isolated from millipede gut.</title>
        <authorList>
            <person name="Shelomi M."/>
        </authorList>
    </citation>
    <scope>NUCLEOTIDE SEQUENCE [LARGE SCALE GENOMIC DNA]</scope>
    <source>
        <strain evidence="2 3">Milli4</strain>
    </source>
</reference>
<dbReference type="PANTHER" id="PTHR43638">
    <property type="entry name" value="OXIDOREDUCTASE, ALDO/KETO REDUCTASE FAMILY PROTEIN"/>
    <property type="match status" value="1"/>
</dbReference>
<organism evidence="2 3">
    <name type="scientific">Pseudomonas schmalbachii</name>
    <dbReference type="NCBI Taxonomy" id="2816993"/>
    <lineage>
        <taxon>Bacteria</taxon>
        <taxon>Pseudomonadati</taxon>
        <taxon>Pseudomonadota</taxon>
        <taxon>Gammaproteobacteria</taxon>
        <taxon>Pseudomonadales</taxon>
        <taxon>Pseudomonadaceae</taxon>
        <taxon>Pseudomonas</taxon>
    </lineage>
</organism>